<dbReference type="AlphaFoldDB" id="A0A8J3PRH8"/>
<protein>
    <submittedName>
        <fullName evidence="2">Uncharacterized protein</fullName>
    </submittedName>
</protein>
<evidence type="ECO:0000313" key="3">
    <source>
        <dbReference type="Proteomes" id="UP000630097"/>
    </source>
</evidence>
<feature type="transmembrane region" description="Helical" evidence="1">
    <location>
        <begin position="77"/>
        <end position="103"/>
    </location>
</feature>
<organism evidence="2 3">
    <name type="scientific">Planotetraspora kaengkrachanensis</name>
    <dbReference type="NCBI Taxonomy" id="575193"/>
    <lineage>
        <taxon>Bacteria</taxon>
        <taxon>Bacillati</taxon>
        <taxon>Actinomycetota</taxon>
        <taxon>Actinomycetes</taxon>
        <taxon>Streptosporangiales</taxon>
        <taxon>Streptosporangiaceae</taxon>
        <taxon>Planotetraspora</taxon>
    </lineage>
</organism>
<accession>A0A8J3PRH8</accession>
<keyword evidence="1" id="KW-0472">Membrane</keyword>
<keyword evidence="1" id="KW-0812">Transmembrane</keyword>
<sequence>MGTDEGHIVRAPLEEVAVAFAVLHAGLLALCPWVFRDWFPSPRWPMVAMAVGVLIGGAGIGRHVARPYGRGYLRFGAAVGFWLASLVVFVGGYMFMGIVAFMYM</sequence>
<keyword evidence="3" id="KW-1185">Reference proteome</keyword>
<comment type="caution">
    <text evidence="2">The sequence shown here is derived from an EMBL/GenBank/DDBJ whole genome shotgun (WGS) entry which is preliminary data.</text>
</comment>
<proteinExistence type="predicted"/>
<feature type="transmembrane region" description="Helical" evidence="1">
    <location>
        <begin position="47"/>
        <end position="65"/>
    </location>
</feature>
<dbReference type="Proteomes" id="UP000630097">
    <property type="component" value="Unassembled WGS sequence"/>
</dbReference>
<feature type="transmembrane region" description="Helical" evidence="1">
    <location>
        <begin position="16"/>
        <end position="35"/>
    </location>
</feature>
<keyword evidence="1" id="KW-1133">Transmembrane helix</keyword>
<dbReference type="EMBL" id="BONV01000010">
    <property type="protein sequence ID" value="GIG79816.1"/>
    <property type="molecule type" value="Genomic_DNA"/>
</dbReference>
<gene>
    <name evidence="2" type="ORF">Pka01_29430</name>
</gene>
<evidence type="ECO:0000256" key="1">
    <source>
        <dbReference type="SAM" id="Phobius"/>
    </source>
</evidence>
<reference evidence="2 3" key="1">
    <citation type="submission" date="2021-01" db="EMBL/GenBank/DDBJ databases">
        <title>Whole genome shotgun sequence of Planotetraspora kaengkrachanensis NBRC 104272.</title>
        <authorList>
            <person name="Komaki H."/>
            <person name="Tamura T."/>
        </authorList>
    </citation>
    <scope>NUCLEOTIDE SEQUENCE [LARGE SCALE GENOMIC DNA]</scope>
    <source>
        <strain evidence="2 3">NBRC 104272</strain>
    </source>
</reference>
<name>A0A8J3PRH8_9ACTN</name>
<evidence type="ECO:0000313" key="2">
    <source>
        <dbReference type="EMBL" id="GIG79816.1"/>
    </source>
</evidence>